<feature type="region of interest" description="Disordered" evidence="2">
    <location>
        <begin position="585"/>
        <end position="616"/>
    </location>
</feature>
<dbReference type="SUPFAM" id="SSF47336">
    <property type="entry name" value="ACP-like"/>
    <property type="match status" value="1"/>
</dbReference>
<sequence length="688" mass="75924">MGFRRAQRAGGPGAGRRESARFRPDGPSAPRDRPLPLSAGQLFEWVFDKLVDGDLSHQPTIVRLRGPLNTAALRMAYARLVRRHECLRTRFPVIDGEPVQVIEGIGKAAGGPLPLIDLRHLPEALRAREIARIREETLSTPVPFDKRPPVRVALIRAAPEEHLFLVGIPHITADLWSATLLNDELMAHYRAGAEGTPSRAPTPVAQYADFAQWQRAWWNRDRTEREAGRWRARLDGLSAVELPLDRPRPAGRRRDCFLIGDTFDAELSDRLRALARTADVTLYVVLLAAFHWLVGRMSGAGRLVTTSLVAARHGSAVQGMTGPFSDYLALVGDLSGDPDFLESLRRVRDECLTAHDHQRLPFSQVLEVMDPGRELHPHPLEQLGFNLHNIPPAVMDFSGDVVVSAVNPEGDDGESGDGEYVPWTADLTFDVYDYGTGHMPFDVILDRRLADPATAREWAGHYRSVLRAVVADPGVRLSALGTLLSLPRPPSATSFGGREIDVRRVERELAGRDGITAALVAVAPRRLATGLRVRELVAYCAVEGTPRPNAAHDIRGRLRERLPDGWVPTVFVERPPEEIRKALAARAAGGERAEPLPPPEDCVPLPEEGRPPSDPSERRLAALWAEILGAPPKSVTEPFFRVGVTDKDALRFLARVAEDFGVTVPFADFLSAPNLRMVKDNLAEKRRV</sequence>
<dbReference type="Gene3D" id="3.30.300.30">
    <property type="match status" value="1"/>
</dbReference>
<dbReference type="GO" id="GO:0031177">
    <property type="term" value="F:phosphopantetheine binding"/>
    <property type="evidence" value="ECO:0007669"/>
    <property type="project" value="TreeGrafter"/>
</dbReference>
<evidence type="ECO:0000259" key="3">
    <source>
        <dbReference type="PROSITE" id="PS50075"/>
    </source>
</evidence>
<evidence type="ECO:0000313" key="4">
    <source>
        <dbReference type="EMBL" id="AAG02354.1"/>
    </source>
</evidence>
<dbReference type="Gene3D" id="3.30.559.30">
    <property type="entry name" value="Nonribosomal peptide synthetase, condensation domain"/>
    <property type="match status" value="1"/>
</dbReference>
<dbReference type="GO" id="GO:0047527">
    <property type="term" value="F:2,3-dihydroxybenzoate-serine ligase activity"/>
    <property type="evidence" value="ECO:0007669"/>
    <property type="project" value="TreeGrafter"/>
</dbReference>
<dbReference type="CDD" id="cd19531">
    <property type="entry name" value="LCL_NRPS-like"/>
    <property type="match status" value="1"/>
</dbReference>
<dbReference type="GO" id="GO:0009366">
    <property type="term" value="C:enterobactin synthetase complex"/>
    <property type="evidence" value="ECO:0007669"/>
    <property type="project" value="TreeGrafter"/>
</dbReference>
<dbReference type="Pfam" id="PF00668">
    <property type="entry name" value="Condensation"/>
    <property type="match status" value="1"/>
</dbReference>
<evidence type="ECO:0000256" key="2">
    <source>
        <dbReference type="SAM" id="MobiDB-lite"/>
    </source>
</evidence>
<accession>Q9FB28</accession>
<dbReference type="AlphaFoldDB" id="Q9FB28"/>
<dbReference type="InterPro" id="IPR036736">
    <property type="entry name" value="ACP-like_sf"/>
</dbReference>
<dbReference type="PANTHER" id="PTHR45527">
    <property type="entry name" value="NONRIBOSOMAL PEPTIDE SYNTHETASE"/>
    <property type="match status" value="1"/>
</dbReference>
<dbReference type="GO" id="GO:0043041">
    <property type="term" value="P:amino acid activation for nonribosomal peptide biosynthetic process"/>
    <property type="evidence" value="ECO:0007669"/>
    <property type="project" value="TreeGrafter"/>
</dbReference>
<feature type="domain" description="Carrier" evidence="3">
    <location>
        <begin position="611"/>
        <end position="686"/>
    </location>
</feature>
<proteinExistence type="predicted"/>
<dbReference type="InterPro" id="IPR009081">
    <property type="entry name" value="PP-bd_ACP"/>
</dbReference>
<dbReference type="InterPro" id="IPR023213">
    <property type="entry name" value="CAT-like_dom_sf"/>
</dbReference>
<dbReference type="SUPFAM" id="SSF52777">
    <property type="entry name" value="CoA-dependent acyltransferases"/>
    <property type="match status" value="2"/>
</dbReference>
<dbReference type="EMBL" id="AF210249">
    <property type="protein sequence ID" value="AAG02354.1"/>
    <property type="molecule type" value="Genomic_DNA"/>
</dbReference>
<dbReference type="SMR" id="Q9FB28"/>
<dbReference type="GO" id="GO:0008610">
    <property type="term" value="P:lipid biosynthetic process"/>
    <property type="evidence" value="ECO:0007669"/>
    <property type="project" value="UniProtKB-ARBA"/>
</dbReference>
<feature type="compositionally biased region" description="Basic and acidic residues" evidence="2">
    <location>
        <begin position="15"/>
        <end position="34"/>
    </location>
</feature>
<feature type="compositionally biased region" description="Basic and acidic residues" evidence="2">
    <location>
        <begin position="607"/>
        <end position="616"/>
    </location>
</feature>
<feature type="region of interest" description="Disordered" evidence="2">
    <location>
        <begin position="1"/>
        <end position="35"/>
    </location>
</feature>
<dbReference type="GO" id="GO:0009239">
    <property type="term" value="P:enterobactin biosynthetic process"/>
    <property type="evidence" value="ECO:0007669"/>
    <property type="project" value="TreeGrafter"/>
</dbReference>
<protein>
    <submittedName>
        <fullName evidence="4">Peptide synthetase NRPS</fullName>
    </submittedName>
</protein>
<gene>
    <name evidence="4" type="primary">blmXI</name>
</gene>
<dbReference type="PANTHER" id="PTHR45527:SF1">
    <property type="entry name" value="FATTY ACID SYNTHASE"/>
    <property type="match status" value="1"/>
</dbReference>
<dbReference type="InterPro" id="IPR001242">
    <property type="entry name" value="Condensation_dom"/>
</dbReference>
<reference evidence="4" key="2">
    <citation type="journal article" date="2000" name="FEMS Microbiol. Lett.">
        <title>An oxidation domain in the BlmIII non-ribosomal peptide synthetase probably catalyzing thiazole formation in the biosynthesis of the anti-tumor drug bleomycin in Streptomyces verticillus ATCC15003.</title>
        <authorList>
            <person name="Du L."/>
            <person name="Chen M."/>
            <person name="Sanchez C."/>
            <person name="Shen B."/>
        </authorList>
    </citation>
    <scope>NUCLEOTIDE SEQUENCE</scope>
    <source>
        <strain evidence="4">ATCC15003</strain>
    </source>
</reference>
<dbReference type="Pfam" id="PF00550">
    <property type="entry name" value="PP-binding"/>
    <property type="match status" value="1"/>
</dbReference>
<name>Q9FB28_9ACTN</name>
<organism evidence="4">
    <name type="scientific">Streptomyces verticillus</name>
    <dbReference type="NCBI Taxonomy" id="29309"/>
    <lineage>
        <taxon>Bacteria</taxon>
        <taxon>Bacillati</taxon>
        <taxon>Actinomycetota</taxon>
        <taxon>Actinomycetes</taxon>
        <taxon>Kitasatosporales</taxon>
        <taxon>Streptomycetaceae</taxon>
        <taxon>Streptomyces</taxon>
    </lineage>
</organism>
<dbReference type="PROSITE" id="PS50075">
    <property type="entry name" value="CARRIER"/>
    <property type="match status" value="1"/>
</dbReference>
<dbReference type="InterPro" id="IPR045851">
    <property type="entry name" value="AMP-bd_C_sf"/>
</dbReference>
<evidence type="ECO:0000256" key="1">
    <source>
        <dbReference type="ARBA" id="ARBA00001957"/>
    </source>
</evidence>
<comment type="cofactor">
    <cofactor evidence="1">
        <name>pantetheine 4'-phosphate</name>
        <dbReference type="ChEBI" id="CHEBI:47942"/>
    </cofactor>
</comment>
<reference evidence="4" key="1">
    <citation type="journal article" date="2000" name="Chem. Biol.">
        <title>The biosynthetic gene cluster for the antitumor drug bleomycin from Streptomyces verticillus ATCC15003 supporting functional interactions between nonribosomal peptide synthetases and a polyketide synthase.</title>
        <authorList>
            <person name="Du L."/>
            <person name="Sanchez C."/>
            <person name="Chen M."/>
            <person name="Edwards D.J."/>
            <person name="Shen B."/>
        </authorList>
    </citation>
    <scope>NUCLEOTIDE SEQUENCE</scope>
    <source>
        <strain evidence="4">ATCC15003</strain>
    </source>
</reference>
<dbReference type="GO" id="GO:0005829">
    <property type="term" value="C:cytosol"/>
    <property type="evidence" value="ECO:0007669"/>
    <property type="project" value="TreeGrafter"/>
</dbReference>
<dbReference type="Gene3D" id="3.30.559.10">
    <property type="entry name" value="Chloramphenicol acetyltransferase-like domain"/>
    <property type="match status" value="1"/>
</dbReference>
<dbReference type="Gene3D" id="1.10.1200.10">
    <property type="entry name" value="ACP-like"/>
    <property type="match status" value="1"/>
</dbReference>